<dbReference type="AlphaFoldDB" id="A0ABD0NN00"/>
<gene>
    <name evidence="2" type="ORF">M9458_042191</name>
</gene>
<accession>A0ABD0NN00</accession>
<organism evidence="2 3">
    <name type="scientific">Cirrhinus mrigala</name>
    <name type="common">Mrigala</name>
    <dbReference type="NCBI Taxonomy" id="683832"/>
    <lineage>
        <taxon>Eukaryota</taxon>
        <taxon>Metazoa</taxon>
        <taxon>Chordata</taxon>
        <taxon>Craniata</taxon>
        <taxon>Vertebrata</taxon>
        <taxon>Euteleostomi</taxon>
        <taxon>Actinopterygii</taxon>
        <taxon>Neopterygii</taxon>
        <taxon>Teleostei</taxon>
        <taxon>Ostariophysi</taxon>
        <taxon>Cypriniformes</taxon>
        <taxon>Cyprinidae</taxon>
        <taxon>Labeoninae</taxon>
        <taxon>Labeonini</taxon>
        <taxon>Cirrhinus</taxon>
    </lineage>
</organism>
<protein>
    <submittedName>
        <fullName evidence="2">Uncharacterized protein</fullName>
    </submittedName>
</protein>
<sequence length="65" mass="7031">PTCSTWTWPSIPPPALPLFPHPSGLLFERQESLLGGGFCNAKPAEGALTPVLLACSLCCFYCYFL</sequence>
<keyword evidence="1" id="KW-0812">Transmembrane</keyword>
<comment type="caution">
    <text evidence="2">The sequence shown here is derived from an EMBL/GenBank/DDBJ whole genome shotgun (WGS) entry which is preliminary data.</text>
</comment>
<proteinExistence type="predicted"/>
<keyword evidence="3" id="KW-1185">Reference proteome</keyword>
<evidence type="ECO:0000313" key="2">
    <source>
        <dbReference type="EMBL" id="KAL0162795.1"/>
    </source>
</evidence>
<evidence type="ECO:0000313" key="3">
    <source>
        <dbReference type="Proteomes" id="UP001529510"/>
    </source>
</evidence>
<keyword evidence="1" id="KW-1133">Transmembrane helix</keyword>
<feature type="non-terminal residue" evidence="2">
    <location>
        <position position="1"/>
    </location>
</feature>
<name>A0ABD0NN00_CIRMR</name>
<feature type="transmembrane region" description="Helical" evidence="1">
    <location>
        <begin position="47"/>
        <end position="64"/>
    </location>
</feature>
<evidence type="ECO:0000256" key="1">
    <source>
        <dbReference type="SAM" id="Phobius"/>
    </source>
</evidence>
<dbReference type="Proteomes" id="UP001529510">
    <property type="component" value="Unassembled WGS sequence"/>
</dbReference>
<reference evidence="2 3" key="1">
    <citation type="submission" date="2024-05" db="EMBL/GenBank/DDBJ databases">
        <title>Genome sequencing and assembly of Indian major carp, Cirrhinus mrigala (Hamilton, 1822).</title>
        <authorList>
            <person name="Mohindra V."/>
            <person name="Chowdhury L.M."/>
            <person name="Lal K."/>
            <person name="Jena J.K."/>
        </authorList>
    </citation>
    <scope>NUCLEOTIDE SEQUENCE [LARGE SCALE GENOMIC DNA]</scope>
    <source>
        <strain evidence="2">CM1030</strain>
        <tissue evidence="2">Blood</tissue>
    </source>
</reference>
<dbReference type="EMBL" id="JAMKFB020000021">
    <property type="protein sequence ID" value="KAL0162795.1"/>
    <property type="molecule type" value="Genomic_DNA"/>
</dbReference>
<feature type="non-terminal residue" evidence="2">
    <location>
        <position position="65"/>
    </location>
</feature>
<keyword evidence="1" id="KW-0472">Membrane</keyword>